<feature type="binding site" evidence="8">
    <location>
        <position position="374"/>
    </location>
    <ligand>
        <name>Mn(2+)</name>
        <dbReference type="ChEBI" id="CHEBI:29035"/>
        <label>1</label>
    </ligand>
</feature>
<dbReference type="PANTHER" id="PTHR11963">
    <property type="entry name" value="LEUCINE AMINOPEPTIDASE-RELATED"/>
    <property type="match status" value="1"/>
</dbReference>
<comment type="subcellular location">
    <subcellularLocation>
        <location evidence="8">Cytoplasm</location>
    </subcellularLocation>
</comment>
<dbReference type="EC" id="3.4.11.1" evidence="8"/>
<feature type="binding site" evidence="8">
    <location>
        <position position="292"/>
    </location>
    <ligand>
        <name>Mn(2+)</name>
        <dbReference type="ChEBI" id="CHEBI:29035"/>
        <label>2</label>
    </ligand>
</feature>
<comment type="catalytic activity">
    <reaction evidence="1 8">
        <text>Release of an N-terminal amino acid, Xaa-|-Yaa-, in which Xaa is preferably Leu, but may be other amino acids including Pro although not Arg or Lys, and Yaa may be Pro. Amino acid amides and methyl esters are also readily hydrolyzed, but rates on arylamides are exceedingly low.</text>
        <dbReference type="EC" id="3.4.11.1"/>
    </reaction>
</comment>
<gene>
    <name evidence="8" type="primary">pepA</name>
    <name evidence="10" type="ORF">EJC50_27010</name>
</gene>
<dbReference type="InterPro" id="IPR023042">
    <property type="entry name" value="Peptidase_M17_leu_NH2_pept"/>
</dbReference>
<feature type="active site" evidence="8">
    <location>
        <position position="378"/>
    </location>
</feature>
<dbReference type="KEGG" id="palb:EJC50_27010"/>
<protein>
    <recommendedName>
        <fullName evidence="8">Probable cytosol aminopeptidase</fullName>
        <ecNumber evidence="8">3.4.11.1</ecNumber>
    </recommendedName>
    <alternativeName>
        <fullName evidence="8">Leucine aminopeptidase</fullName>
        <shortName evidence="8">LAP</shortName>
        <ecNumber evidence="8">3.4.11.10</ecNumber>
    </alternativeName>
    <alternativeName>
        <fullName evidence="8">Leucyl aminopeptidase</fullName>
    </alternativeName>
</protein>
<keyword evidence="11" id="KW-1185">Reference proteome</keyword>
<dbReference type="GO" id="GO:0030145">
    <property type="term" value="F:manganese ion binding"/>
    <property type="evidence" value="ECO:0007669"/>
    <property type="project" value="UniProtKB-UniRule"/>
</dbReference>
<evidence type="ECO:0000256" key="6">
    <source>
        <dbReference type="ARBA" id="ARBA00022801"/>
    </source>
</evidence>
<dbReference type="Gene3D" id="3.40.630.10">
    <property type="entry name" value="Zn peptidases"/>
    <property type="match status" value="1"/>
</dbReference>
<evidence type="ECO:0000256" key="4">
    <source>
        <dbReference type="ARBA" id="ARBA00022438"/>
    </source>
</evidence>
<feature type="active site" evidence="8">
    <location>
        <position position="304"/>
    </location>
</feature>
<feature type="binding site" evidence="8">
    <location>
        <position position="297"/>
    </location>
    <ligand>
        <name>Mn(2+)</name>
        <dbReference type="ChEBI" id="CHEBI:29035"/>
        <label>1</label>
    </ligand>
</feature>
<keyword evidence="8" id="KW-0963">Cytoplasm</keyword>
<dbReference type="Gene3D" id="3.40.220.10">
    <property type="entry name" value="Leucine Aminopeptidase, subunit E, domain 1"/>
    <property type="match status" value="1"/>
</dbReference>
<evidence type="ECO:0000313" key="11">
    <source>
        <dbReference type="Proteomes" id="UP000272528"/>
    </source>
</evidence>
<comment type="catalytic activity">
    <reaction evidence="2 8">
        <text>Release of an N-terminal amino acid, preferentially leucine, but not glutamic or aspartic acids.</text>
        <dbReference type="EC" id="3.4.11.10"/>
    </reaction>
</comment>
<dbReference type="PROSITE" id="PS00631">
    <property type="entry name" value="CYTOSOL_AP"/>
    <property type="match status" value="1"/>
</dbReference>
<comment type="similarity">
    <text evidence="3 8">Belongs to the peptidase M17 family.</text>
</comment>
<keyword evidence="8" id="KW-0464">Manganese</keyword>
<feature type="binding site" evidence="8">
    <location>
        <position position="376"/>
    </location>
    <ligand>
        <name>Mn(2+)</name>
        <dbReference type="ChEBI" id="CHEBI:29035"/>
        <label>1</label>
    </ligand>
</feature>
<keyword evidence="5 8" id="KW-0645">Protease</keyword>
<feature type="binding site" evidence="8">
    <location>
        <position position="297"/>
    </location>
    <ligand>
        <name>Mn(2+)</name>
        <dbReference type="ChEBI" id="CHEBI:29035"/>
        <label>2</label>
    </ligand>
</feature>
<dbReference type="Proteomes" id="UP000272528">
    <property type="component" value="Chromosome"/>
</dbReference>
<evidence type="ECO:0000256" key="5">
    <source>
        <dbReference type="ARBA" id="ARBA00022670"/>
    </source>
</evidence>
<comment type="function">
    <text evidence="7 8">Presumably involved in the processing and regular turnover of intracellular proteins. Catalyzes the removal of unsubstituted N-terminal amino acids from various peptides.</text>
</comment>
<feature type="binding site" evidence="8">
    <location>
        <position position="315"/>
    </location>
    <ligand>
        <name>Mn(2+)</name>
        <dbReference type="ChEBI" id="CHEBI:29035"/>
        <label>2</label>
    </ligand>
</feature>
<dbReference type="GO" id="GO:0006508">
    <property type="term" value="P:proteolysis"/>
    <property type="evidence" value="ECO:0007669"/>
    <property type="project" value="UniProtKB-KW"/>
</dbReference>
<sequence>MSVQFIYANGPAACGTVDVTVVFVAKDELKQPAAAKGGWVHPQLDEALRQHAAKELFRGEAKETLVMPTLGMLPESHVLFVGISAMDKLTTDGLRDAAAVAAKAATRLKAATVKQLLPTAVLGGGGAASAGAGGASHAAAFTNSQAAQAMTEGYALGLFVRKTAKKADAKRQSTVAAVTFSPVQPQKAADVEAQWKAGIQRGVVFAESVIYARDVTNLPGNKLTPQALAEEAEALAQKYNLDYEIFDEIAAAEEGMGGLLGVGQGSIHPPRMVVIHYEGAPGNDEKWGLIGKGITFDTGGICIKPKLGMEEMISDMGGAATVLGVVRILGELRPAINAVIVIPTAENMPSDRAFKPGDVLTMMNGTTVEIVNTDAEGRLVLADGLTTALRRGATKLIDVATLTGAVLVALGDVATGTVTNDEGLHQQVITASKLTGERIWPLPAFPEFRRQLDSDAADMKNGGSRYGAASIAGLFIGAFTEEKPWVHLDVAGTAWLERDKVWEVKGATGVMVRTLGELFTQ</sequence>
<keyword evidence="6 8" id="KW-0378">Hydrolase</keyword>
<dbReference type="EC" id="3.4.11.10" evidence="8"/>
<dbReference type="InterPro" id="IPR043472">
    <property type="entry name" value="Macro_dom-like"/>
</dbReference>
<dbReference type="EMBL" id="CP034437">
    <property type="protein sequence ID" value="AZN42938.1"/>
    <property type="molecule type" value="Genomic_DNA"/>
</dbReference>
<evidence type="ECO:0000256" key="7">
    <source>
        <dbReference type="ARBA" id="ARBA00049972"/>
    </source>
</evidence>
<dbReference type="GO" id="GO:0070006">
    <property type="term" value="F:metalloaminopeptidase activity"/>
    <property type="evidence" value="ECO:0007669"/>
    <property type="project" value="InterPro"/>
</dbReference>
<organism evidence="10 11">
    <name type="scientific">Paenibacillus albus</name>
    <dbReference type="NCBI Taxonomy" id="2495582"/>
    <lineage>
        <taxon>Bacteria</taxon>
        <taxon>Bacillati</taxon>
        <taxon>Bacillota</taxon>
        <taxon>Bacilli</taxon>
        <taxon>Bacillales</taxon>
        <taxon>Paenibacillaceae</taxon>
        <taxon>Paenibacillus</taxon>
    </lineage>
</organism>
<dbReference type="NCBIfam" id="NF002073">
    <property type="entry name" value="PRK00913.1-2"/>
    <property type="match status" value="1"/>
</dbReference>
<keyword evidence="8" id="KW-0479">Metal-binding</keyword>
<keyword evidence="4 8" id="KW-0031">Aminopeptidase</keyword>
<accession>A0A3S9AB18</accession>
<dbReference type="InterPro" id="IPR008283">
    <property type="entry name" value="Peptidase_M17_N"/>
</dbReference>
<evidence type="ECO:0000259" key="9">
    <source>
        <dbReference type="PROSITE" id="PS00631"/>
    </source>
</evidence>
<dbReference type="PRINTS" id="PR00481">
    <property type="entry name" value="LAMNOPPTDASE"/>
</dbReference>
<dbReference type="InterPro" id="IPR000819">
    <property type="entry name" value="Peptidase_M17_C"/>
</dbReference>
<dbReference type="InterPro" id="IPR011356">
    <property type="entry name" value="Leucine_aapep/pepB"/>
</dbReference>
<comment type="cofactor">
    <cofactor evidence="8">
        <name>Mn(2+)</name>
        <dbReference type="ChEBI" id="CHEBI:29035"/>
    </cofactor>
    <text evidence="8">Binds 2 manganese ions per subunit.</text>
</comment>
<dbReference type="HAMAP" id="MF_00181">
    <property type="entry name" value="Cytosol_peptidase_M17"/>
    <property type="match status" value="1"/>
</dbReference>
<evidence type="ECO:0000256" key="2">
    <source>
        <dbReference type="ARBA" id="ARBA00000967"/>
    </source>
</evidence>
<dbReference type="RefSeq" id="WP_126019063.1">
    <property type="nucleotide sequence ID" value="NZ_CP034437.1"/>
</dbReference>
<dbReference type="CDD" id="cd00433">
    <property type="entry name" value="Peptidase_M17"/>
    <property type="match status" value="1"/>
</dbReference>
<evidence type="ECO:0000256" key="8">
    <source>
        <dbReference type="HAMAP-Rule" id="MF_00181"/>
    </source>
</evidence>
<dbReference type="PANTHER" id="PTHR11963:SF23">
    <property type="entry name" value="CYTOSOL AMINOPEPTIDASE"/>
    <property type="match status" value="1"/>
</dbReference>
<evidence type="ECO:0000313" key="10">
    <source>
        <dbReference type="EMBL" id="AZN42938.1"/>
    </source>
</evidence>
<dbReference type="Pfam" id="PF02789">
    <property type="entry name" value="Peptidase_M17_N"/>
    <property type="match status" value="1"/>
</dbReference>
<evidence type="ECO:0000256" key="1">
    <source>
        <dbReference type="ARBA" id="ARBA00000135"/>
    </source>
</evidence>
<feature type="domain" description="Cytosol aminopeptidase" evidence="9">
    <location>
        <begin position="372"/>
        <end position="379"/>
    </location>
</feature>
<dbReference type="AlphaFoldDB" id="A0A3S9AB18"/>
<reference evidence="11" key="1">
    <citation type="submission" date="2018-12" db="EMBL/GenBank/DDBJ databases">
        <title>Genome sequence of Peanibacillus sp.</title>
        <authorList>
            <person name="Subramani G."/>
            <person name="Srinivasan S."/>
            <person name="Kim M.K."/>
        </authorList>
    </citation>
    <scope>NUCLEOTIDE SEQUENCE [LARGE SCALE GENOMIC DNA]</scope>
    <source>
        <strain evidence="11">18JY67-1</strain>
    </source>
</reference>
<dbReference type="OrthoDB" id="9809354at2"/>
<feature type="binding site" evidence="8">
    <location>
        <position position="376"/>
    </location>
    <ligand>
        <name>Mn(2+)</name>
        <dbReference type="ChEBI" id="CHEBI:29035"/>
        <label>2</label>
    </ligand>
</feature>
<name>A0A3S9AB18_9BACL</name>
<dbReference type="SUPFAM" id="SSF52949">
    <property type="entry name" value="Macro domain-like"/>
    <property type="match status" value="1"/>
</dbReference>
<evidence type="ECO:0000256" key="3">
    <source>
        <dbReference type="ARBA" id="ARBA00009528"/>
    </source>
</evidence>
<dbReference type="SUPFAM" id="SSF53187">
    <property type="entry name" value="Zn-dependent exopeptidases"/>
    <property type="match status" value="1"/>
</dbReference>
<dbReference type="GO" id="GO:0005737">
    <property type="term" value="C:cytoplasm"/>
    <property type="evidence" value="ECO:0007669"/>
    <property type="project" value="UniProtKB-SubCell"/>
</dbReference>
<dbReference type="Pfam" id="PF00883">
    <property type="entry name" value="Peptidase_M17"/>
    <property type="match status" value="1"/>
</dbReference>
<proteinExistence type="inferred from homology"/>